<dbReference type="EMBL" id="CM023481">
    <property type="protein sequence ID" value="KAH6944181.1"/>
    <property type="molecule type" value="Genomic_DNA"/>
</dbReference>
<gene>
    <name evidence="1" type="ORF">HPB50_002248</name>
</gene>
<protein>
    <submittedName>
        <fullName evidence="1">Uncharacterized protein</fullName>
    </submittedName>
</protein>
<dbReference type="Proteomes" id="UP000821845">
    <property type="component" value="Chromosome 1"/>
</dbReference>
<evidence type="ECO:0000313" key="2">
    <source>
        <dbReference type="Proteomes" id="UP000821845"/>
    </source>
</evidence>
<organism evidence="1 2">
    <name type="scientific">Hyalomma asiaticum</name>
    <name type="common">Tick</name>
    <dbReference type="NCBI Taxonomy" id="266040"/>
    <lineage>
        <taxon>Eukaryota</taxon>
        <taxon>Metazoa</taxon>
        <taxon>Ecdysozoa</taxon>
        <taxon>Arthropoda</taxon>
        <taxon>Chelicerata</taxon>
        <taxon>Arachnida</taxon>
        <taxon>Acari</taxon>
        <taxon>Parasitiformes</taxon>
        <taxon>Ixodida</taxon>
        <taxon>Ixodoidea</taxon>
        <taxon>Ixodidae</taxon>
        <taxon>Hyalomminae</taxon>
        <taxon>Hyalomma</taxon>
    </lineage>
</organism>
<comment type="caution">
    <text evidence="1">The sequence shown here is derived from an EMBL/GenBank/DDBJ whole genome shotgun (WGS) entry which is preliminary data.</text>
</comment>
<proteinExistence type="predicted"/>
<accession>A0ACB7TDI3</accession>
<keyword evidence="2" id="KW-1185">Reference proteome</keyword>
<reference evidence="1" key="1">
    <citation type="submission" date="2020-05" db="EMBL/GenBank/DDBJ databases">
        <title>Large-scale comparative analyses of tick genomes elucidate their genetic diversity and vector capacities.</title>
        <authorList>
            <person name="Jia N."/>
            <person name="Wang J."/>
            <person name="Shi W."/>
            <person name="Du L."/>
            <person name="Sun Y."/>
            <person name="Zhan W."/>
            <person name="Jiang J."/>
            <person name="Wang Q."/>
            <person name="Zhang B."/>
            <person name="Ji P."/>
            <person name="Sakyi L.B."/>
            <person name="Cui X."/>
            <person name="Yuan T."/>
            <person name="Jiang B."/>
            <person name="Yang W."/>
            <person name="Lam T.T.-Y."/>
            <person name="Chang Q."/>
            <person name="Ding S."/>
            <person name="Wang X."/>
            <person name="Zhu J."/>
            <person name="Ruan X."/>
            <person name="Zhao L."/>
            <person name="Wei J."/>
            <person name="Que T."/>
            <person name="Du C."/>
            <person name="Cheng J."/>
            <person name="Dai P."/>
            <person name="Han X."/>
            <person name="Huang E."/>
            <person name="Gao Y."/>
            <person name="Liu J."/>
            <person name="Shao H."/>
            <person name="Ye R."/>
            <person name="Li L."/>
            <person name="Wei W."/>
            <person name="Wang X."/>
            <person name="Wang C."/>
            <person name="Yang T."/>
            <person name="Huo Q."/>
            <person name="Li W."/>
            <person name="Guo W."/>
            <person name="Chen H."/>
            <person name="Zhou L."/>
            <person name="Ni X."/>
            <person name="Tian J."/>
            <person name="Zhou Y."/>
            <person name="Sheng Y."/>
            <person name="Liu T."/>
            <person name="Pan Y."/>
            <person name="Xia L."/>
            <person name="Li J."/>
            <person name="Zhao F."/>
            <person name="Cao W."/>
        </authorList>
    </citation>
    <scope>NUCLEOTIDE SEQUENCE</scope>
    <source>
        <strain evidence="1">Hyas-2018</strain>
    </source>
</reference>
<name>A0ACB7TDI3_HYAAI</name>
<sequence length="154" mass="16989">MMIEGGTTAPDLPSWGLSRVRWPQWAVTAPRDGHPQRGVGERARRRLANGGAVTASTGVATTASIHQAPEVTDEHHRFSMPTGGAPQPRHSGARTAHWRRREWTARESRARQSECGLRQRSPPLPMARNESTPRLASTGNDFCRAHPPKRLATH</sequence>
<evidence type="ECO:0000313" key="1">
    <source>
        <dbReference type="EMBL" id="KAH6944181.1"/>
    </source>
</evidence>